<dbReference type="RefSeq" id="WP_103286618.1">
    <property type="nucleotide sequence ID" value="NZ_LT981265.1"/>
</dbReference>
<protein>
    <submittedName>
        <fullName evidence="2">DUF59 domain-containing protein</fullName>
    </submittedName>
</protein>
<dbReference type="Pfam" id="PF01883">
    <property type="entry name" value="FeS_assembly_P"/>
    <property type="match status" value="1"/>
</dbReference>
<dbReference type="Gene3D" id="3.30.300.130">
    <property type="entry name" value="Fe-S cluster assembly (FSCA)"/>
    <property type="match status" value="1"/>
</dbReference>
<proteinExistence type="predicted"/>
<dbReference type="InterPro" id="IPR034904">
    <property type="entry name" value="FSCA_dom_sf"/>
</dbReference>
<dbReference type="EMBL" id="LT981265">
    <property type="protein sequence ID" value="SPC34783.1"/>
    <property type="molecule type" value="Genomic_DNA"/>
</dbReference>
<dbReference type="GeneID" id="41595610"/>
<dbReference type="CDD" id="cd00371">
    <property type="entry name" value="HMA"/>
    <property type="match status" value="1"/>
</dbReference>
<dbReference type="InterPro" id="IPR002744">
    <property type="entry name" value="MIP18-like"/>
</dbReference>
<name>A0A2K5AT09_9ARCH</name>
<dbReference type="InterPro" id="IPR006121">
    <property type="entry name" value="HMA_dom"/>
</dbReference>
<sequence>MKAKVTEQQVLDALKQCMDPEIPLSVVDLGLIYGIDIDEENNIKIRMTMTTPGCPLHNTLVRDVKRALNKVEGIKDVSVEIVWDPPWTPERMSPEARAKVFGARSAQVQTAPPSPTGYGARSLRFTIDLERSKPLKHGQFIRQEDGSLVLVNDLGQGFMVNDALLEFWNMCDGSKSINEIIDEFSLKLRLPRIELEGQVVNLVQQMLEAGLLKV</sequence>
<feature type="domain" description="MIP18 family-like" evidence="1">
    <location>
        <begin position="7"/>
        <end position="81"/>
    </location>
</feature>
<dbReference type="InterPro" id="IPR008792">
    <property type="entry name" value="PQQD"/>
</dbReference>
<dbReference type="Proteomes" id="UP000236248">
    <property type="component" value="Chromosome NCAV"/>
</dbReference>
<evidence type="ECO:0000313" key="2">
    <source>
        <dbReference type="EMBL" id="SPC34783.1"/>
    </source>
</evidence>
<accession>A0A2K5AT09</accession>
<dbReference type="GO" id="GO:0046872">
    <property type="term" value="F:metal ion binding"/>
    <property type="evidence" value="ECO:0007669"/>
    <property type="project" value="InterPro"/>
</dbReference>
<evidence type="ECO:0000313" key="3">
    <source>
        <dbReference type="Proteomes" id="UP000236248"/>
    </source>
</evidence>
<dbReference type="KEGG" id="ncv:NCAV_1620"/>
<reference evidence="3" key="1">
    <citation type="submission" date="2018-01" db="EMBL/GenBank/DDBJ databases">
        <authorList>
            <person name="Kerou L M."/>
        </authorList>
    </citation>
    <scope>NUCLEOTIDE SEQUENCE [LARGE SCALE GENOMIC DNA]</scope>
    <source>
        <strain evidence="3">SCU2</strain>
    </source>
</reference>
<keyword evidence="3" id="KW-1185">Reference proteome</keyword>
<dbReference type="InterPro" id="IPR052339">
    <property type="entry name" value="Fe-S_Maturation_MIP18"/>
</dbReference>
<dbReference type="SUPFAM" id="SSF117916">
    <property type="entry name" value="Fe-S cluster assembly (FSCA) domain-like"/>
    <property type="match status" value="1"/>
</dbReference>
<dbReference type="PANTHER" id="PTHR42831:SF1">
    <property type="entry name" value="FE-S PROTEIN MATURATION AUXILIARY FACTOR YITW"/>
    <property type="match status" value="1"/>
</dbReference>
<dbReference type="AlphaFoldDB" id="A0A2K5AT09"/>
<dbReference type="Gene3D" id="1.10.10.1150">
    <property type="entry name" value="Coenzyme PQQ synthesis protein D (PqqD)"/>
    <property type="match status" value="1"/>
</dbReference>
<dbReference type="Pfam" id="PF05402">
    <property type="entry name" value="PqqD"/>
    <property type="match status" value="1"/>
</dbReference>
<evidence type="ECO:0000259" key="1">
    <source>
        <dbReference type="Pfam" id="PF01883"/>
    </source>
</evidence>
<dbReference type="InterPro" id="IPR041881">
    <property type="entry name" value="PqqD_sf"/>
</dbReference>
<dbReference type="PANTHER" id="PTHR42831">
    <property type="entry name" value="FE-S PROTEIN MATURATION AUXILIARY FACTOR YITW"/>
    <property type="match status" value="1"/>
</dbReference>
<organism evidence="2 3">
    <name type="scientific">Candidatus Nitrosocaldus cavascurensis</name>
    <dbReference type="NCBI Taxonomy" id="2058097"/>
    <lineage>
        <taxon>Archaea</taxon>
        <taxon>Nitrososphaerota</taxon>
        <taxon>Nitrososphaeria</taxon>
        <taxon>Candidatus Nitrosocaldales</taxon>
        <taxon>Candidatus Nitrosocaldaceae</taxon>
        <taxon>Candidatus Nitrosocaldus</taxon>
    </lineage>
</organism>
<gene>
    <name evidence="2" type="ORF">NCAV_1620</name>
</gene>